<dbReference type="InterPro" id="IPR022761">
    <property type="entry name" value="Fumarate_lyase_N"/>
</dbReference>
<evidence type="ECO:0000256" key="7">
    <source>
        <dbReference type="ARBA" id="ARBA00023239"/>
    </source>
</evidence>
<evidence type="ECO:0000256" key="8">
    <source>
        <dbReference type="ARBA" id="ARBA00024477"/>
    </source>
</evidence>
<reference evidence="16 17" key="1">
    <citation type="submission" date="2021-02" db="EMBL/GenBank/DDBJ databases">
        <title>Complete genome of Desulfoluna sp. strain ASN36.</title>
        <authorList>
            <person name="Takahashi A."/>
            <person name="Kojima H."/>
            <person name="Fukui M."/>
        </authorList>
    </citation>
    <scope>NUCLEOTIDE SEQUENCE [LARGE SCALE GENOMIC DNA]</scope>
    <source>
        <strain evidence="16 17">ASN36</strain>
    </source>
</reference>
<dbReference type="InterPro" id="IPR024083">
    <property type="entry name" value="Fumarase/histidase_N"/>
</dbReference>
<dbReference type="Gene3D" id="1.20.200.10">
    <property type="entry name" value="Fumarase/aspartase (Central domain)"/>
    <property type="match status" value="1"/>
</dbReference>
<keyword evidence="17" id="KW-1185">Reference proteome</keyword>
<dbReference type="InterPro" id="IPR000362">
    <property type="entry name" value="Fumarate_lyase_fam"/>
</dbReference>
<dbReference type="PRINTS" id="PR00149">
    <property type="entry name" value="FUMRATELYASE"/>
</dbReference>
<dbReference type="EC" id="4.3.2.2" evidence="4 12"/>
<name>A0ABN6EZY5_9BACT</name>
<evidence type="ECO:0000256" key="10">
    <source>
        <dbReference type="ARBA" id="ARBA00030717"/>
    </source>
</evidence>
<dbReference type="NCBIfam" id="NF006764">
    <property type="entry name" value="PRK09285.1"/>
    <property type="match status" value="1"/>
</dbReference>
<dbReference type="SUPFAM" id="SSF48557">
    <property type="entry name" value="L-aspartase-like"/>
    <property type="match status" value="1"/>
</dbReference>
<organism evidence="16 17">
    <name type="scientific">Desulfoluna limicola</name>
    <dbReference type="NCBI Taxonomy" id="2810562"/>
    <lineage>
        <taxon>Bacteria</taxon>
        <taxon>Pseudomonadati</taxon>
        <taxon>Thermodesulfobacteriota</taxon>
        <taxon>Desulfobacteria</taxon>
        <taxon>Desulfobacterales</taxon>
        <taxon>Desulfolunaceae</taxon>
        <taxon>Desulfoluna</taxon>
    </lineage>
</organism>
<comment type="function">
    <text evidence="9">Catalyzes two reactions in de novo purine nucleotide biosynthesis. Catalyzes the breakdown of 5-aminoimidazole- (N-succinylocarboxamide) ribotide (SAICAR or 2-[5-amino-1-(5-phospho-beta-D-ribosyl)imidazole-4-carboxamido]succinate) to 5-aminoimidazole-4-carboxamide ribotide (AICAR or 5-amino-1-(5-phospho-beta-D-ribosyl)imidazole-4-carboxamide) and fumarate, and of adenylosuccinate (ADS or N(6)-(1,2-dicarboxyethyl)-AMP) to adenosine monophosphate (AMP) and fumarate.</text>
</comment>
<dbReference type="EMBL" id="AP024488">
    <property type="protein sequence ID" value="BCS94787.1"/>
    <property type="molecule type" value="Genomic_DNA"/>
</dbReference>
<evidence type="ECO:0000256" key="4">
    <source>
        <dbReference type="ARBA" id="ARBA00012339"/>
    </source>
</evidence>
<comment type="similarity">
    <text evidence="3 13">Belongs to the lyase 1 family. Adenylosuccinate lyase subfamily.</text>
</comment>
<evidence type="ECO:0000256" key="12">
    <source>
        <dbReference type="NCBIfam" id="TIGR00928"/>
    </source>
</evidence>
<dbReference type="PANTHER" id="PTHR43411">
    <property type="entry name" value="ADENYLOSUCCINATE LYASE"/>
    <property type="match status" value="1"/>
</dbReference>
<comment type="pathway">
    <text evidence="2 13">Purine metabolism; AMP biosynthesis via de novo pathway; AMP from IMP: step 2/2.</text>
</comment>
<dbReference type="InterPro" id="IPR008948">
    <property type="entry name" value="L-Aspartase-like"/>
</dbReference>
<evidence type="ECO:0000256" key="3">
    <source>
        <dbReference type="ARBA" id="ARBA00008273"/>
    </source>
</evidence>
<dbReference type="Gene3D" id="1.10.40.30">
    <property type="entry name" value="Fumarase/aspartase (C-terminal domain)"/>
    <property type="match status" value="1"/>
</dbReference>
<keyword evidence="7 13" id="KW-0456">Lyase</keyword>
<comment type="catalytic activity">
    <reaction evidence="8">
        <text>(2S)-2-[5-amino-1-(5-phospho-beta-D-ribosyl)imidazole-4-carboxamido]succinate = 5-amino-1-(5-phospho-beta-D-ribosyl)imidazole-4-carboxamide + fumarate</text>
        <dbReference type="Rhea" id="RHEA:23920"/>
        <dbReference type="ChEBI" id="CHEBI:29806"/>
        <dbReference type="ChEBI" id="CHEBI:58443"/>
        <dbReference type="ChEBI" id="CHEBI:58475"/>
        <dbReference type="EC" id="4.3.2.2"/>
    </reaction>
    <physiologicalReaction direction="left-to-right" evidence="8">
        <dbReference type="Rhea" id="RHEA:23921"/>
    </physiologicalReaction>
</comment>
<comment type="catalytic activity">
    <reaction evidence="11">
        <text>N(6)-(1,2-dicarboxyethyl)-AMP = fumarate + AMP</text>
        <dbReference type="Rhea" id="RHEA:16853"/>
        <dbReference type="ChEBI" id="CHEBI:29806"/>
        <dbReference type="ChEBI" id="CHEBI:57567"/>
        <dbReference type="ChEBI" id="CHEBI:456215"/>
        <dbReference type="EC" id="4.3.2.2"/>
    </reaction>
    <physiologicalReaction direction="left-to-right" evidence="11">
        <dbReference type="Rhea" id="RHEA:16854"/>
    </physiologicalReaction>
</comment>
<evidence type="ECO:0000256" key="1">
    <source>
        <dbReference type="ARBA" id="ARBA00004706"/>
    </source>
</evidence>
<dbReference type="Pfam" id="PF00206">
    <property type="entry name" value="Lyase_1"/>
    <property type="match status" value="1"/>
</dbReference>
<dbReference type="PROSITE" id="PS00163">
    <property type="entry name" value="FUMARATE_LYASES"/>
    <property type="match status" value="1"/>
</dbReference>
<evidence type="ECO:0000256" key="6">
    <source>
        <dbReference type="ARBA" id="ARBA00022755"/>
    </source>
</evidence>
<gene>
    <name evidence="16" type="primary">purB</name>
    <name evidence="16" type="ORF">DSLASN_04190</name>
</gene>
<dbReference type="InterPro" id="IPR020557">
    <property type="entry name" value="Fumarate_lyase_CS"/>
</dbReference>
<feature type="domain" description="Adenylosuccinate lyase PurB C-terminal" evidence="15">
    <location>
        <begin position="325"/>
        <end position="440"/>
    </location>
</feature>
<dbReference type="GO" id="GO:0016829">
    <property type="term" value="F:lyase activity"/>
    <property type="evidence" value="ECO:0007669"/>
    <property type="project" value="UniProtKB-KW"/>
</dbReference>
<protein>
    <recommendedName>
        <fullName evidence="5 12">Adenylosuccinate lyase</fullName>
        <shortName evidence="13">ASL</shortName>
        <ecNumber evidence="4 12">4.3.2.2</ecNumber>
    </recommendedName>
    <alternativeName>
        <fullName evidence="10 13">Adenylosuccinase</fullName>
    </alternativeName>
</protein>
<evidence type="ECO:0000259" key="15">
    <source>
        <dbReference type="Pfam" id="PF08328"/>
    </source>
</evidence>
<dbReference type="PANTHER" id="PTHR43411:SF1">
    <property type="entry name" value="ADENYLOSUCCINATE LYASE"/>
    <property type="match status" value="1"/>
</dbReference>
<evidence type="ECO:0000313" key="17">
    <source>
        <dbReference type="Proteomes" id="UP001320148"/>
    </source>
</evidence>
<dbReference type="NCBIfam" id="TIGR00928">
    <property type="entry name" value="purB"/>
    <property type="match status" value="1"/>
</dbReference>
<dbReference type="Pfam" id="PF08328">
    <property type="entry name" value="ASL_C"/>
    <property type="match status" value="1"/>
</dbReference>
<sequence length="455" mass="51384">MDQVKALTVLDGRYKRLTESLRDIFSEYGLIRHRVLVEARWLEFIIDDLGFAAPEGDWKEAVREIADTFSEDGALRVKEIERTTNHDVKAVEYYIKEKLDEKNLSAIREWTHFACTSDDINNTAYALMIEKGRKEVLAVMEELVTDVETMAKTWRDKPMMSRTHGQPATPTTVGKEMVNFAWRIRREMKHLAAVDIGAKMNGATGGYNAHTAAFPDVDWIAAGERFVRDYLKVSPLYYTTQINPNSYIAEALHSMVRAASIIIDLDRDMWGYVSLGYFKQKTKAGEVGSSTMPHKVNPIDFENSEGNLGVAISMMDHLAVKLLNSRFQRDLTDSTVLRNMGALFGYVIIGFKNTIKGLGKMELNEGAMLADLDGNQELLAEPIQTVMRVYGEENPYEKLKELTRGVRITEAELATFIDSLEKVPAEAKARMKELTPARYVGLAAEQVDHYFAGKN</sequence>
<accession>A0ABN6EZY5</accession>
<comment type="pathway">
    <text evidence="1 13">Purine metabolism; IMP biosynthesis via de novo pathway; 5-amino-1-(5-phospho-D-ribosyl)imidazole-4-carboxamide from 5-amino-1-(5-phospho-D-ribosyl)imidazole-4-carboxylate: step 2/2.</text>
</comment>
<dbReference type="InterPro" id="IPR013539">
    <property type="entry name" value="PurB_C"/>
</dbReference>
<evidence type="ECO:0000256" key="13">
    <source>
        <dbReference type="RuleBase" id="RU361172"/>
    </source>
</evidence>
<dbReference type="Gene3D" id="1.10.275.10">
    <property type="entry name" value="Fumarase/aspartase (N-terminal domain)"/>
    <property type="match status" value="1"/>
</dbReference>
<dbReference type="InterPro" id="IPR047136">
    <property type="entry name" value="PurB_bact"/>
</dbReference>
<evidence type="ECO:0000259" key="14">
    <source>
        <dbReference type="Pfam" id="PF00206"/>
    </source>
</evidence>
<evidence type="ECO:0000256" key="9">
    <source>
        <dbReference type="ARBA" id="ARBA00025012"/>
    </source>
</evidence>
<keyword evidence="6 13" id="KW-0658">Purine biosynthesis</keyword>
<evidence type="ECO:0000256" key="11">
    <source>
        <dbReference type="ARBA" id="ARBA00049115"/>
    </source>
</evidence>
<proteinExistence type="inferred from homology"/>
<feature type="domain" description="Fumarate lyase N-terminal" evidence="14">
    <location>
        <begin position="59"/>
        <end position="308"/>
    </location>
</feature>
<evidence type="ECO:0000256" key="5">
    <source>
        <dbReference type="ARBA" id="ARBA00017058"/>
    </source>
</evidence>
<evidence type="ECO:0000313" key="16">
    <source>
        <dbReference type="EMBL" id="BCS94787.1"/>
    </source>
</evidence>
<evidence type="ECO:0000256" key="2">
    <source>
        <dbReference type="ARBA" id="ARBA00004734"/>
    </source>
</evidence>
<dbReference type="InterPro" id="IPR004769">
    <property type="entry name" value="Pur_lyase"/>
</dbReference>
<dbReference type="Proteomes" id="UP001320148">
    <property type="component" value="Chromosome"/>
</dbReference>